<evidence type="ECO:0000313" key="1">
    <source>
        <dbReference type="EMBL" id="ETO12463.1"/>
    </source>
</evidence>
<evidence type="ECO:0008006" key="3">
    <source>
        <dbReference type="Google" id="ProtNLM"/>
    </source>
</evidence>
<dbReference type="Gene3D" id="3.90.320.10">
    <property type="match status" value="1"/>
</dbReference>
<evidence type="ECO:0000313" key="2">
    <source>
        <dbReference type="Proteomes" id="UP000023152"/>
    </source>
</evidence>
<dbReference type="EMBL" id="ASPP01021379">
    <property type="protein sequence ID" value="ETO12463.1"/>
    <property type="molecule type" value="Genomic_DNA"/>
</dbReference>
<name>X6MEN0_RETFI</name>
<keyword evidence="2" id="KW-1185">Reference proteome</keyword>
<dbReference type="GO" id="GO:0006281">
    <property type="term" value="P:DNA repair"/>
    <property type="evidence" value="ECO:0007669"/>
    <property type="project" value="UniProtKB-ARBA"/>
</dbReference>
<dbReference type="InterPro" id="IPR011604">
    <property type="entry name" value="PDDEXK-like_dom_sf"/>
</dbReference>
<sequence>MYCMWGKWFEQVTKDYLKAIYGYEIHEFSAIPCARIPVAYSPDGLFIKDNECWLLEIKCPFLKTKPKIDNYMDQIQAGLYILPVKKCLLCMIIFRKCYAAQLMTKRVFDCHFHMPWFESSIYRPKSKMDEKFVGFLWWDALELQEKIEEKPYDKAHIGTVPEIMEKLSELKNGSFMCFKCFDIQEEVIEIYSLEKEEDFLWDQYNEFINKTK</sequence>
<accession>X6MEN0</accession>
<proteinExistence type="predicted"/>
<dbReference type="InterPro" id="IPR011335">
    <property type="entry name" value="Restrct_endonuc-II-like"/>
</dbReference>
<dbReference type="Proteomes" id="UP000023152">
    <property type="component" value="Unassembled WGS sequence"/>
</dbReference>
<comment type="caution">
    <text evidence="1">The sequence shown here is derived from an EMBL/GenBank/DDBJ whole genome shotgun (WGS) entry which is preliminary data.</text>
</comment>
<protein>
    <recommendedName>
        <fullName evidence="3">YqaJ viral recombinase domain-containing protein</fullName>
    </recommendedName>
</protein>
<dbReference type="AlphaFoldDB" id="X6MEN0"/>
<reference evidence="1 2" key="1">
    <citation type="journal article" date="2013" name="Curr. Biol.">
        <title>The Genome of the Foraminiferan Reticulomyxa filosa.</title>
        <authorList>
            <person name="Glockner G."/>
            <person name="Hulsmann N."/>
            <person name="Schleicher M."/>
            <person name="Noegel A.A."/>
            <person name="Eichinger L."/>
            <person name="Gallinger C."/>
            <person name="Pawlowski J."/>
            <person name="Sierra R."/>
            <person name="Euteneuer U."/>
            <person name="Pillet L."/>
            <person name="Moustafa A."/>
            <person name="Platzer M."/>
            <person name="Groth M."/>
            <person name="Szafranski K."/>
            <person name="Schliwa M."/>
        </authorList>
    </citation>
    <scope>NUCLEOTIDE SEQUENCE [LARGE SCALE GENOMIC DNA]</scope>
</reference>
<gene>
    <name evidence="1" type="ORF">RFI_24907</name>
</gene>
<dbReference type="SUPFAM" id="SSF52980">
    <property type="entry name" value="Restriction endonuclease-like"/>
    <property type="match status" value="1"/>
</dbReference>
<organism evidence="1 2">
    <name type="scientific">Reticulomyxa filosa</name>
    <dbReference type="NCBI Taxonomy" id="46433"/>
    <lineage>
        <taxon>Eukaryota</taxon>
        <taxon>Sar</taxon>
        <taxon>Rhizaria</taxon>
        <taxon>Retaria</taxon>
        <taxon>Foraminifera</taxon>
        <taxon>Monothalamids</taxon>
        <taxon>Reticulomyxidae</taxon>
        <taxon>Reticulomyxa</taxon>
    </lineage>
</organism>